<feature type="compositionally biased region" description="Polar residues" evidence="2">
    <location>
        <begin position="534"/>
        <end position="543"/>
    </location>
</feature>
<dbReference type="PANTHER" id="PTHR12619:SF21">
    <property type="entry name" value="RFX-TYPE WINGED-HELIX DOMAIN-CONTAINING PROTEIN"/>
    <property type="match status" value="1"/>
</dbReference>
<feature type="compositionally biased region" description="Low complexity" evidence="2">
    <location>
        <begin position="831"/>
        <end position="842"/>
    </location>
</feature>
<dbReference type="PANTHER" id="PTHR12619">
    <property type="entry name" value="RFX TRANSCRIPTION FACTOR FAMILY"/>
    <property type="match status" value="1"/>
</dbReference>
<feature type="compositionally biased region" description="Low complexity" evidence="2">
    <location>
        <begin position="477"/>
        <end position="488"/>
    </location>
</feature>
<keyword evidence="1" id="KW-0238">DNA-binding</keyword>
<dbReference type="PROSITE" id="PS51526">
    <property type="entry name" value="RFX_DBD"/>
    <property type="match status" value="1"/>
</dbReference>
<feature type="compositionally biased region" description="Polar residues" evidence="2">
    <location>
        <begin position="1156"/>
        <end position="1187"/>
    </location>
</feature>
<feature type="compositionally biased region" description="Basic and acidic residues" evidence="2">
    <location>
        <begin position="1"/>
        <end position="10"/>
    </location>
</feature>
<dbReference type="Gene3D" id="6.10.140.1290">
    <property type="match status" value="1"/>
</dbReference>
<dbReference type="SUPFAM" id="SSF46785">
    <property type="entry name" value="Winged helix' DNA-binding domain"/>
    <property type="match status" value="1"/>
</dbReference>
<feature type="compositionally biased region" description="Low complexity" evidence="2">
    <location>
        <begin position="56"/>
        <end position="73"/>
    </location>
</feature>
<evidence type="ECO:0000259" key="3">
    <source>
        <dbReference type="PROSITE" id="PS51526"/>
    </source>
</evidence>
<feature type="region of interest" description="Disordered" evidence="2">
    <location>
        <begin position="357"/>
        <end position="552"/>
    </location>
</feature>
<dbReference type="Proteomes" id="UP001168972">
    <property type="component" value="Unassembled WGS sequence"/>
</dbReference>
<dbReference type="InterPro" id="IPR039779">
    <property type="entry name" value="RFX-like"/>
</dbReference>
<feature type="domain" description="RFX-type winged-helix" evidence="3">
    <location>
        <begin position="202"/>
        <end position="277"/>
    </location>
</feature>
<dbReference type="InterPro" id="IPR036388">
    <property type="entry name" value="WH-like_DNA-bd_sf"/>
</dbReference>
<dbReference type="GO" id="GO:0000981">
    <property type="term" value="F:DNA-binding transcription factor activity, RNA polymerase II-specific"/>
    <property type="evidence" value="ECO:0007669"/>
    <property type="project" value="TreeGrafter"/>
</dbReference>
<dbReference type="Gene3D" id="1.10.10.10">
    <property type="entry name" value="Winged helix-like DNA-binding domain superfamily/Winged helix DNA-binding domain"/>
    <property type="match status" value="1"/>
</dbReference>
<feature type="compositionally biased region" description="Polar residues" evidence="2">
    <location>
        <begin position="895"/>
        <end position="906"/>
    </location>
</feature>
<sequence>MSSDNYERPRIAHKSQRTTGEDTGGGGGFDTRKIKKEKSDNCNENGNNSHINTSIIDVSNSSVTNDVVSNINDGNTSQREQQHHHHHHQQQQRSNASSRLSNGFHAGDLLQDIIAAKFTSSPHGLGPAAKNDNIRLMIEDSISDESKSRVQEIFLQVEQLKIEEKLLLYLKLPSSLMNPSGTVDPLRQPLNPLGNRYEIHQTIMWIKTHLEEDPDVSLPKQEVYDEYNIFCIRNSMKPLSTADFGKVMKQVYPRVRPRRLGTRGNSRYCYAGMRKRVKLHTPTLPAITGTPAGDDLEENITEEMLGAASTLIREWAESTLGHKFPTLSALARHLVDNLCVDTRSLSAVCILSASGDATFSSSKENSPNVSVTPVGGKSGKMREAQLQLQKKLQQREHIRDQKHRHLDVAPAPINHSNKDINKNSVNNGRGSSMGKGSKKSKTSLSPQIINNSSSTNINITNKSSTVTSNRSRKLPRSASQSSTVSPQSICDTPTRMSDEPRNNGVSSRSCTPNDVVLSREQKVCGKTSRKRASLDQTRNNSETSPEKQAKLNEVEKSEIIKKEDLRLPLPKLPTISRSAKISVIPPANLKATKIAIDENSSVRVSKNCELNTPEIKEKSNGHSNIFETNIVQTQTDDSSVLTKDQLRMLQENPGFLDRNEKLCTIDADALDDYLNGGNNSQEPEEELLQYFQQSSSSSSDAEINIAINTDTDQTSRSDKVSQLRLILQQNLKGTIRSTTELTATNNNQQLLPVEKCAETLTKHEIILPLVNHQNQTNSRRRVSFETNVIEHVQEMSNNSINTVPQSPNTRRRIFNFTPISPGPHSPINGRAASKPNSANASPFVSPRNTPVPRSRSNMANVCRSRSSQKQFSRSISCSAPFIIGKNDTFVVPTSTNESTRQLSTTPLPLMGPKSTTEVQAGGTVRLISEKTLACTSFLASDVNPQKQLLINYPSQENLQEIKNNYRKNQPADQEISELFNGVKPFTTTEHYYRSQSVPLHRMVNPTLMSPISNPQSYHTFQNNNFNHSSSSSIAPTPVPSEFNDFGSIGQSDTYLLDEVDANFISDDQQFLMEDKEISSENITKILNFLDEEDGKGLNILPEQNIHSDERLIHESGLMLDPLPNANLNIAGTISLDPATVLDPSVGESLQKIIQSKSYPNTPLPQATTGYSSSAFQEDSNGSRSYPSTPLHPLQHQDVYCESNEPMLSSPTLNSLNLRADNGNPDTENVCRNVTDLLETNFLGDNEGDTDDLDPLSNFDGLQDVESLAPLFNEVTDGNR</sequence>
<feature type="region of interest" description="Disordered" evidence="2">
    <location>
        <begin position="1156"/>
        <end position="1193"/>
    </location>
</feature>
<evidence type="ECO:0000256" key="1">
    <source>
        <dbReference type="ARBA" id="ARBA00023125"/>
    </source>
</evidence>
<accession>A0AA39KVJ4</accession>
<feature type="compositionally biased region" description="Polar residues" evidence="2">
    <location>
        <begin position="42"/>
        <end position="55"/>
    </location>
</feature>
<comment type="caution">
    <text evidence="4">The sequence shown here is derived from an EMBL/GenBank/DDBJ whole genome shotgun (WGS) entry which is preliminary data.</text>
</comment>
<gene>
    <name evidence="4" type="ORF">PV327_008954</name>
</gene>
<dbReference type="EMBL" id="JAQQBR010000005">
    <property type="protein sequence ID" value="KAK0175181.1"/>
    <property type="molecule type" value="Genomic_DNA"/>
</dbReference>
<protein>
    <recommendedName>
        <fullName evidence="3">RFX-type winged-helix domain-containing protein</fullName>
    </recommendedName>
</protein>
<evidence type="ECO:0000256" key="2">
    <source>
        <dbReference type="SAM" id="MobiDB-lite"/>
    </source>
</evidence>
<keyword evidence="5" id="KW-1185">Reference proteome</keyword>
<evidence type="ECO:0000313" key="4">
    <source>
        <dbReference type="EMBL" id="KAK0175181.1"/>
    </source>
</evidence>
<feature type="region of interest" description="Disordered" evidence="2">
    <location>
        <begin position="895"/>
        <end position="916"/>
    </location>
</feature>
<evidence type="ECO:0000313" key="5">
    <source>
        <dbReference type="Proteomes" id="UP001168972"/>
    </source>
</evidence>
<feature type="compositionally biased region" description="Polar residues" evidence="2">
    <location>
        <begin position="503"/>
        <end position="512"/>
    </location>
</feature>
<feature type="region of interest" description="Disordered" evidence="2">
    <location>
        <begin position="820"/>
        <end position="857"/>
    </location>
</feature>
<dbReference type="AlphaFoldDB" id="A0AA39KVJ4"/>
<reference evidence="4" key="1">
    <citation type="journal article" date="2023" name="bioRxiv">
        <title>Scaffold-level genome assemblies of two parasitoid biocontrol wasps reveal the parthenogenesis mechanism and an associated novel virus.</title>
        <authorList>
            <person name="Inwood S."/>
            <person name="Skelly J."/>
            <person name="Guhlin J."/>
            <person name="Harrop T."/>
            <person name="Goldson S."/>
            <person name="Dearden P."/>
        </authorList>
    </citation>
    <scope>NUCLEOTIDE SEQUENCE</scope>
    <source>
        <strain evidence="4">Lincoln</strain>
        <tissue evidence="4">Whole body</tissue>
    </source>
</reference>
<name>A0AA39KVJ4_MICHY</name>
<reference evidence="4" key="2">
    <citation type="submission" date="2023-03" db="EMBL/GenBank/DDBJ databases">
        <authorList>
            <person name="Inwood S.N."/>
            <person name="Skelly J.G."/>
            <person name="Guhlin J."/>
            <person name="Harrop T.W.R."/>
            <person name="Goldson S.G."/>
            <person name="Dearden P.K."/>
        </authorList>
    </citation>
    <scope>NUCLEOTIDE SEQUENCE</scope>
    <source>
        <strain evidence="4">Lincoln</strain>
        <tissue evidence="4">Whole body</tissue>
    </source>
</reference>
<feature type="compositionally biased region" description="Low complexity" evidence="2">
    <location>
        <begin position="442"/>
        <end position="469"/>
    </location>
</feature>
<dbReference type="InterPro" id="IPR003150">
    <property type="entry name" value="DNA-bd_RFX"/>
</dbReference>
<feature type="region of interest" description="Disordered" evidence="2">
    <location>
        <begin position="1"/>
        <end position="102"/>
    </location>
</feature>
<feature type="compositionally biased region" description="Polar residues" evidence="2">
    <location>
        <begin position="357"/>
        <end position="371"/>
    </location>
</feature>
<dbReference type="GO" id="GO:0000978">
    <property type="term" value="F:RNA polymerase II cis-regulatory region sequence-specific DNA binding"/>
    <property type="evidence" value="ECO:0007669"/>
    <property type="project" value="TreeGrafter"/>
</dbReference>
<dbReference type="Pfam" id="PF02257">
    <property type="entry name" value="RFX_DNA_binding"/>
    <property type="match status" value="1"/>
</dbReference>
<dbReference type="FunFam" id="1.10.10.10:FF:000422">
    <property type="entry name" value="DNA-binding protein RFX7"/>
    <property type="match status" value="1"/>
</dbReference>
<proteinExistence type="predicted"/>
<organism evidence="4 5">
    <name type="scientific">Microctonus hyperodae</name>
    <name type="common">Parasitoid wasp</name>
    <dbReference type="NCBI Taxonomy" id="165561"/>
    <lineage>
        <taxon>Eukaryota</taxon>
        <taxon>Metazoa</taxon>
        <taxon>Ecdysozoa</taxon>
        <taxon>Arthropoda</taxon>
        <taxon>Hexapoda</taxon>
        <taxon>Insecta</taxon>
        <taxon>Pterygota</taxon>
        <taxon>Neoptera</taxon>
        <taxon>Endopterygota</taxon>
        <taxon>Hymenoptera</taxon>
        <taxon>Apocrita</taxon>
        <taxon>Ichneumonoidea</taxon>
        <taxon>Braconidae</taxon>
        <taxon>Euphorinae</taxon>
        <taxon>Microctonus</taxon>
    </lineage>
</organism>
<dbReference type="InterPro" id="IPR036390">
    <property type="entry name" value="WH_DNA-bd_sf"/>
</dbReference>